<gene>
    <name evidence="2" type="ORF">SAMN04489732_110201</name>
</gene>
<accession>A0A1H8Y3R4</accession>
<organism evidence="2 3">
    <name type="scientific">Amycolatopsis saalfeldensis</name>
    <dbReference type="NCBI Taxonomy" id="394193"/>
    <lineage>
        <taxon>Bacteria</taxon>
        <taxon>Bacillati</taxon>
        <taxon>Actinomycetota</taxon>
        <taxon>Actinomycetes</taxon>
        <taxon>Pseudonocardiales</taxon>
        <taxon>Pseudonocardiaceae</taxon>
        <taxon>Amycolatopsis</taxon>
    </lineage>
</organism>
<evidence type="ECO:0000259" key="1">
    <source>
        <dbReference type="Pfam" id="PF12728"/>
    </source>
</evidence>
<feature type="domain" description="Helix-turn-helix" evidence="1">
    <location>
        <begin position="5"/>
        <end position="50"/>
    </location>
</feature>
<dbReference type="AlphaFoldDB" id="A0A1H8Y3R4"/>
<proteinExistence type="predicted"/>
<protein>
    <submittedName>
        <fullName evidence="2">DNA binding domain-containing protein, excisionase family</fullName>
    </submittedName>
</protein>
<dbReference type="GO" id="GO:0003677">
    <property type="term" value="F:DNA binding"/>
    <property type="evidence" value="ECO:0007669"/>
    <property type="project" value="InterPro"/>
</dbReference>
<keyword evidence="3" id="KW-1185">Reference proteome</keyword>
<sequence length="133" mass="14262">MTQELYSVEQVAERLGLHVRTVRGYVRDERLKAVRIGKQYRISAADLAAFTGVPTSSAAARGAEVTSIVELEGIDRAAAERLTTHVHGSIHGQGLRVETVHDPDRARLKLVVIGGLAAGADLLRLVADLSEGL</sequence>
<dbReference type="RefSeq" id="WP_091619586.1">
    <property type="nucleotide sequence ID" value="NZ_FOEF01000010.1"/>
</dbReference>
<dbReference type="SUPFAM" id="SSF46955">
    <property type="entry name" value="Putative DNA-binding domain"/>
    <property type="match status" value="1"/>
</dbReference>
<dbReference type="Pfam" id="PF12728">
    <property type="entry name" value="HTH_17"/>
    <property type="match status" value="1"/>
</dbReference>
<dbReference type="OrthoDB" id="3401953at2"/>
<dbReference type="InterPro" id="IPR010093">
    <property type="entry name" value="SinI_DNA-bd"/>
</dbReference>
<dbReference type="STRING" id="394193.SAMN04489732_110201"/>
<dbReference type="NCBIfam" id="TIGR01764">
    <property type="entry name" value="excise"/>
    <property type="match status" value="1"/>
</dbReference>
<name>A0A1H8Y3R4_9PSEU</name>
<dbReference type="EMBL" id="FOEF01000010">
    <property type="protein sequence ID" value="SEP46198.1"/>
    <property type="molecule type" value="Genomic_DNA"/>
</dbReference>
<evidence type="ECO:0000313" key="2">
    <source>
        <dbReference type="EMBL" id="SEP46198.1"/>
    </source>
</evidence>
<dbReference type="InterPro" id="IPR009061">
    <property type="entry name" value="DNA-bd_dom_put_sf"/>
</dbReference>
<reference evidence="2 3" key="1">
    <citation type="submission" date="2016-10" db="EMBL/GenBank/DDBJ databases">
        <authorList>
            <person name="de Groot N.N."/>
        </authorList>
    </citation>
    <scope>NUCLEOTIDE SEQUENCE [LARGE SCALE GENOMIC DNA]</scope>
    <source>
        <strain evidence="2 3">DSM 44993</strain>
    </source>
</reference>
<evidence type="ECO:0000313" key="3">
    <source>
        <dbReference type="Proteomes" id="UP000198582"/>
    </source>
</evidence>
<dbReference type="InterPro" id="IPR041657">
    <property type="entry name" value="HTH_17"/>
</dbReference>
<dbReference type="Proteomes" id="UP000198582">
    <property type="component" value="Unassembled WGS sequence"/>
</dbReference>